<dbReference type="Gene3D" id="3.30.530.20">
    <property type="match status" value="1"/>
</dbReference>
<proteinExistence type="inferred from homology"/>
<accession>A0A926RWA8</accession>
<reference evidence="3" key="1">
    <citation type="submission" date="2020-09" db="EMBL/GenBank/DDBJ databases">
        <title>A novel bacterium of genus Bacillus, isolated from South China Sea.</title>
        <authorList>
            <person name="Huang H."/>
            <person name="Mo K."/>
            <person name="Hu Y."/>
        </authorList>
    </citation>
    <scope>NUCLEOTIDE SEQUENCE</scope>
    <source>
        <strain evidence="3">IB182487</strain>
    </source>
</reference>
<comment type="similarity">
    <text evidence="1">Belongs to the AHA1 family.</text>
</comment>
<evidence type="ECO:0000313" key="3">
    <source>
        <dbReference type="EMBL" id="MBD1379370.1"/>
    </source>
</evidence>
<dbReference type="Pfam" id="PF08327">
    <property type="entry name" value="AHSA1"/>
    <property type="match status" value="1"/>
</dbReference>
<dbReference type="PANTHER" id="PTHR36929">
    <property type="entry name" value="ATTACHMENT SUBUNIT, PUTATIVE-RELATED"/>
    <property type="match status" value="1"/>
</dbReference>
<feature type="domain" description="Activator of Hsp90 ATPase homologue 1/2-like C-terminal" evidence="2">
    <location>
        <begin position="26"/>
        <end position="154"/>
    </location>
</feature>
<evidence type="ECO:0000313" key="4">
    <source>
        <dbReference type="Proteomes" id="UP000626844"/>
    </source>
</evidence>
<dbReference type="InterPro" id="IPR023393">
    <property type="entry name" value="START-like_dom_sf"/>
</dbReference>
<evidence type="ECO:0000256" key="1">
    <source>
        <dbReference type="ARBA" id="ARBA00006817"/>
    </source>
</evidence>
<dbReference type="InterPro" id="IPR013538">
    <property type="entry name" value="ASHA1/2-like_C"/>
</dbReference>
<dbReference type="AlphaFoldDB" id="A0A926RWA8"/>
<gene>
    <name evidence="3" type="ORF">IC621_03910</name>
</gene>
<name>A0A926RWA8_9BACI</name>
<keyword evidence="4" id="KW-1185">Reference proteome</keyword>
<comment type="caution">
    <text evidence="3">The sequence shown here is derived from an EMBL/GenBank/DDBJ whole genome shotgun (WGS) entry which is preliminary data.</text>
</comment>
<dbReference type="EMBL" id="JACXAI010000003">
    <property type="protein sequence ID" value="MBD1379370.1"/>
    <property type="molecule type" value="Genomic_DNA"/>
</dbReference>
<dbReference type="RefSeq" id="WP_191155946.1">
    <property type="nucleotide sequence ID" value="NZ_JACXAI010000003.1"/>
</dbReference>
<evidence type="ECO:0000259" key="2">
    <source>
        <dbReference type="Pfam" id="PF08327"/>
    </source>
</evidence>
<organism evidence="3 4">
    <name type="scientific">Metabacillus arenae</name>
    <dbReference type="NCBI Taxonomy" id="2771434"/>
    <lineage>
        <taxon>Bacteria</taxon>
        <taxon>Bacillati</taxon>
        <taxon>Bacillota</taxon>
        <taxon>Bacilli</taxon>
        <taxon>Bacillales</taxon>
        <taxon>Bacillaceae</taxon>
        <taxon>Metabacillus</taxon>
    </lineage>
</organism>
<dbReference type="SUPFAM" id="SSF55961">
    <property type="entry name" value="Bet v1-like"/>
    <property type="match status" value="1"/>
</dbReference>
<sequence length="157" mass="18046">MNQNNATNKFETQVGEREIVITRVFDAPLDLVFDAWTKEEHLSKWWGPRGFTTTFQKFEMKPGGTWQFIMHGPNGVDYPNTNVFVEVVKPERIVIKHAVFPHFLATAIFEDLDGKTKLTYSTVFEENAAVFDKVKTYAVPGAEQTMDRLEEHLESMS</sequence>
<dbReference type="Proteomes" id="UP000626844">
    <property type="component" value="Unassembled WGS sequence"/>
</dbReference>
<protein>
    <submittedName>
        <fullName evidence="3">SRPBCC family protein</fullName>
    </submittedName>
</protein>
<dbReference type="PANTHER" id="PTHR36929:SF5">
    <property type="entry name" value="BLR6751 PROTEIN"/>
    <property type="match status" value="1"/>
</dbReference>
<dbReference type="CDD" id="cd08894">
    <property type="entry name" value="SRPBCC_CalC_Aha1-like_1"/>
    <property type="match status" value="1"/>
</dbReference>